<dbReference type="Gene3D" id="1.10.10.10">
    <property type="entry name" value="Winged helix-like DNA-binding domain superfamily/Winged helix DNA-binding domain"/>
    <property type="match status" value="1"/>
</dbReference>
<dbReference type="AlphaFoldDB" id="A0A1J5QHH9"/>
<dbReference type="GO" id="GO:0003677">
    <property type="term" value="F:DNA binding"/>
    <property type="evidence" value="ECO:0007669"/>
    <property type="project" value="UniProtKB-KW"/>
</dbReference>
<dbReference type="InterPro" id="IPR036390">
    <property type="entry name" value="WH_DNA-bd_sf"/>
</dbReference>
<dbReference type="InterPro" id="IPR008920">
    <property type="entry name" value="TF_FadR/GntR_C"/>
</dbReference>
<name>A0A1J5QHH9_9ZZZZ</name>
<organism evidence="5">
    <name type="scientific">mine drainage metagenome</name>
    <dbReference type="NCBI Taxonomy" id="410659"/>
    <lineage>
        <taxon>unclassified sequences</taxon>
        <taxon>metagenomes</taxon>
        <taxon>ecological metagenomes</taxon>
    </lineage>
</organism>
<dbReference type="Pfam" id="PF07729">
    <property type="entry name" value="FCD"/>
    <property type="match status" value="1"/>
</dbReference>
<dbReference type="InterPro" id="IPR036388">
    <property type="entry name" value="WH-like_DNA-bd_sf"/>
</dbReference>
<dbReference type="GO" id="GO:0003700">
    <property type="term" value="F:DNA-binding transcription factor activity"/>
    <property type="evidence" value="ECO:0007669"/>
    <property type="project" value="InterPro"/>
</dbReference>
<dbReference type="Pfam" id="PF00392">
    <property type="entry name" value="GntR"/>
    <property type="match status" value="1"/>
</dbReference>
<dbReference type="SUPFAM" id="SSF48008">
    <property type="entry name" value="GntR ligand-binding domain-like"/>
    <property type="match status" value="1"/>
</dbReference>
<dbReference type="PRINTS" id="PR00035">
    <property type="entry name" value="HTHGNTR"/>
</dbReference>
<dbReference type="PROSITE" id="PS50949">
    <property type="entry name" value="HTH_GNTR"/>
    <property type="match status" value="1"/>
</dbReference>
<sequence length="254" mass="27948">MRVRNPKPILTPAHATVARTGSRRTLVETVRDGLREQILSGSIKEGDKLPSEARLTESFGVSRTVVREAISSLRADGLVDPRQGAGVFVLTPAAHPVQPFQNIDIDRISHTIELLELRCAVEIEAAGLAAIRRSPAQEEELIQRNQAIDALIAAAHPTMDADFQLHLAIADATNNPRFREFLELMGRNVIPRAALQNDDGERTPEPYLAQISAEHAAIVDAISARDDLAARAAMRTHLTGSQQRYREILRRARA</sequence>
<protein>
    <submittedName>
        <fullName evidence="5">HTH-type transcriptional regulator LutR</fullName>
    </submittedName>
</protein>
<keyword evidence="3" id="KW-0804">Transcription</keyword>
<dbReference type="Gene3D" id="1.20.120.530">
    <property type="entry name" value="GntR ligand-binding domain-like"/>
    <property type="match status" value="1"/>
</dbReference>
<evidence type="ECO:0000313" key="5">
    <source>
        <dbReference type="EMBL" id="OIQ76979.1"/>
    </source>
</evidence>
<evidence type="ECO:0000256" key="3">
    <source>
        <dbReference type="ARBA" id="ARBA00023163"/>
    </source>
</evidence>
<keyword evidence="1" id="KW-0805">Transcription regulation</keyword>
<dbReference type="EMBL" id="MLJW01001725">
    <property type="protein sequence ID" value="OIQ76979.1"/>
    <property type="molecule type" value="Genomic_DNA"/>
</dbReference>
<dbReference type="SMART" id="SM00895">
    <property type="entry name" value="FCD"/>
    <property type="match status" value="1"/>
</dbReference>
<dbReference type="CDD" id="cd07377">
    <property type="entry name" value="WHTH_GntR"/>
    <property type="match status" value="1"/>
</dbReference>
<dbReference type="InterPro" id="IPR000524">
    <property type="entry name" value="Tscrpt_reg_HTH_GntR"/>
</dbReference>
<reference evidence="5" key="1">
    <citation type="submission" date="2016-10" db="EMBL/GenBank/DDBJ databases">
        <title>Sequence of Gallionella enrichment culture.</title>
        <authorList>
            <person name="Poehlein A."/>
            <person name="Muehling M."/>
            <person name="Daniel R."/>
        </authorList>
    </citation>
    <scope>NUCLEOTIDE SEQUENCE</scope>
</reference>
<feature type="domain" description="HTH gntR-type" evidence="4">
    <location>
        <begin position="24"/>
        <end position="92"/>
    </location>
</feature>
<dbReference type="PANTHER" id="PTHR43537">
    <property type="entry name" value="TRANSCRIPTIONAL REGULATOR, GNTR FAMILY"/>
    <property type="match status" value="1"/>
</dbReference>
<dbReference type="InterPro" id="IPR011711">
    <property type="entry name" value="GntR_C"/>
</dbReference>
<dbReference type="SUPFAM" id="SSF46785">
    <property type="entry name" value="Winged helix' DNA-binding domain"/>
    <property type="match status" value="1"/>
</dbReference>
<gene>
    <name evidence="5" type="primary">lutR_8</name>
    <name evidence="5" type="ORF">GALL_413340</name>
</gene>
<evidence type="ECO:0000259" key="4">
    <source>
        <dbReference type="PROSITE" id="PS50949"/>
    </source>
</evidence>
<accession>A0A1J5QHH9</accession>
<proteinExistence type="predicted"/>
<evidence type="ECO:0000256" key="2">
    <source>
        <dbReference type="ARBA" id="ARBA00023125"/>
    </source>
</evidence>
<keyword evidence="2" id="KW-0238">DNA-binding</keyword>
<comment type="caution">
    <text evidence="5">The sequence shown here is derived from an EMBL/GenBank/DDBJ whole genome shotgun (WGS) entry which is preliminary data.</text>
</comment>
<dbReference type="SMART" id="SM00345">
    <property type="entry name" value="HTH_GNTR"/>
    <property type="match status" value="1"/>
</dbReference>
<dbReference type="PANTHER" id="PTHR43537:SF5">
    <property type="entry name" value="UXU OPERON TRANSCRIPTIONAL REGULATOR"/>
    <property type="match status" value="1"/>
</dbReference>
<evidence type="ECO:0000256" key="1">
    <source>
        <dbReference type="ARBA" id="ARBA00023015"/>
    </source>
</evidence>